<name>A0ABT1AYT0_9FLAO</name>
<organism evidence="3 4">
    <name type="scientific">Robiginitalea marina</name>
    <dbReference type="NCBI Taxonomy" id="2954105"/>
    <lineage>
        <taxon>Bacteria</taxon>
        <taxon>Pseudomonadati</taxon>
        <taxon>Bacteroidota</taxon>
        <taxon>Flavobacteriia</taxon>
        <taxon>Flavobacteriales</taxon>
        <taxon>Flavobacteriaceae</taxon>
        <taxon>Robiginitalea</taxon>
    </lineage>
</organism>
<keyword evidence="4" id="KW-1185">Reference proteome</keyword>
<dbReference type="Gene3D" id="3.90.470.20">
    <property type="entry name" value="4'-phosphopantetheinyl transferase domain"/>
    <property type="match status" value="1"/>
</dbReference>
<dbReference type="RefSeq" id="WP_252740899.1">
    <property type="nucleotide sequence ID" value="NZ_JAMXIB010000004.1"/>
</dbReference>
<dbReference type="InterPro" id="IPR037143">
    <property type="entry name" value="4-PPantetheinyl_Trfase_dom_sf"/>
</dbReference>
<feature type="domain" description="4'-phosphopantetheinyl transferase" evidence="2">
    <location>
        <begin position="105"/>
        <end position="206"/>
    </location>
</feature>
<dbReference type="Pfam" id="PF01648">
    <property type="entry name" value="ACPS"/>
    <property type="match status" value="1"/>
</dbReference>
<gene>
    <name evidence="3" type="ORF">NG653_06625</name>
</gene>
<dbReference type="EMBL" id="JAMXIB010000004">
    <property type="protein sequence ID" value="MCO5724523.1"/>
    <property type="molecule type" value="Genomic_DNA"/>
</dbReference>
<reference evidence="3 4" key="1">
    <citation type="submission" date="2022-06" db="EMBL/GenBank/DDBJ databases">
        <authorList>
            <person name="Xuan X."/>
        </authorList>
    </citation>
    <scope>NUCLEOTIDE SEQUENCE [LARGE SCALE GENOMIC DNA]</scope>
    <source>
        <strain evidence="3 4">2V75</strain>
    </source>
</reference>
<dbReference type="Proteomes" id="UP001206312">
    <property type="component" value="Unassembled WGS sequence"/>
</dbReference>
<accession>A0ABT1AYT0</accession>
<keyword evidence="1 3" id="KW-0808">Transferase</keyword>
<comment type="caution">
    <text evidence="3">The sequence shown here is derived from an EMBL/GenBank/DDBJ whole genome shotgun (WGS) entry which is preliminary data.</text>
</comment>
<sequence>MPLLKRIESHPGLQAFLWKIEEPESWLARGIELTPHCQGRMSSMKSELHRRGFLSIRHLMAEGGYRDADLFYDQNGKPHLRDGTHISITHSFEMTGIILSRQLEVGIDIEKQRHKILRIAHRFTPLSEYHDLANEEALVRKLTVVWGVKESLYKVMGIHGLSFLNHITVDNFDLDDGQTTARVVYGGKCTHFNAFFLELEGFTCAYATRVPTANQAPRP</sequence>
<protein>
    <submittedName>
        <fullName evidence="3">4'-phosphopantetheinyl transferase superfamily protein</fullName>
    </submittedName>
</protein>
<evidence type="ECO:0000313" key="3">
    <source>
        <dbReference type="EMBL" id="MCO5724523.1"/>
    </source>
</evidence>
<evidence type="ECO:0000256" key="1">
    <source>
        <dbReference type="ARBA" id="ARBA00022679"/>
    </source>
</evidence>
<proteinExistence type="predicted"/>
<evidence type="ECO:0000313" key="4">
    <source>
        <dbReference type="Proteomes" id="UP001206312"/>
    </source>
</evidence>
<dbReference type="SUPFAM" id="SSF56214">
    <property type="entry name" value="4'-phosphopantetheinyl transferase"/>
    <property type="match status" value="1"/>
</dbReference>
<evidence type="ECO:0000259" key="2">
    <source>
        <dbReference type="Pfam" id="PF01648"/>
    </source>
</evidence>
<dbReference type="GO" id="GO:0016740">
    <property type="term" value="F:transferase activity"/>
    <property type="evidence" value="ECO:0007669"/>
    <property type="project" value="UniProtKB-KW"/>
</dbReference>
<dbReference type="InterPro" id="IPR008278">
    <property type="entry name" value="4-PPantetheinyl_Trfase_dom"/>
</dbReference>